<dbReference type="RefSeq" id="WP_307376386.1">
    <property type="nucleotide sequence ID" value="NZ_JAUSUW010000015.1"/>
</dbReference>
<evidence type="ECO:0000313" key="4">
    <source>
        <dbReference type="EMBL" id="MDQ0423044.1"/>
    </source>
</evidence>
<reference evidence="4 5" key="1">
    <citation type="submission" date="2023-07" db="EMBL/GenBank/DDBJ databases">
        <title>Genomic Encyclopedia of Type Strains, Phase IV (KMG-IV): sequencing the most valuable type-strain genomes for metagenomic binning, comparative biology and taxonomic classification.</title>
        <authorList>
            <person name="Goeker M."/>
        </authorList>
    </citation>
    <scope>NUCLEOTIDE SEQUENCE [LARGE SCALE GENOMIC DNA]</scope>
    <source>
        <strain evidence="4 5">DSM 1111</strain>
    </source>
</reference>
<dbReference type="Proteomes" id="UP001238496">
    <property type="component" value="Unassembled WGS sequence"/>
</dbReference>
<accession>A0ABU0GCH2</accession>
<sequence length="285" mass="29497">MKQLRTRWEEDPETAQSHHRKFSILPLALGLAVPVAFIAGAAITSFMNMPQSSAEEALAQSGGGLDGQLWTVDEQKRCAATVETARADIVSLRQQLETLQSQVISVTREKVEAEQKMASALAEKAATEAGAARVMTVSASAATDAPVDAVSPLVPVLQPDPSSAPSGNGSGSAPPPGSVQPISDVSVPDASKPAPSAEVMAAVTDQAPDLSASTSGALSPRSSLAVSDAMSSAAGLDVLSAPQRRDLEASLVRGECVSDSLFEAFNSRVPVVPLRDLIRKLDSEC</sequence>
<name>A0ABU0GCH2_9HYPH</name>
<feature type="region of interest" description="Disordered" evidence="2">
    <location>
        <begin position="152"/>
        <end position="198"/>
    </location>
</feature>
<proteinExistence type="predicted"/>
<keyword evidence="3" id="KW-0472">Membrane</keyword>
<dbReference type="EMBL" id="JAUSUW010000015">
    <property type="protein sequence ID" value="MDQ0423044.1"/>
    <property type="molecule type" value="Genomic_DNA"/>
</dbReference>
<protein>
    <submittedName>
        <fullName evidence="4">Uncharacterized protein</fullName>
    </submittedName>
</protein>
<feature type="transmembrane region" description="Helical" evidence="3">
    <location>
        <begin position="24"/>
        <end position="47"/>
    </location>
</feature>
<evidence type="ECO:0000256" key="2">
    <source>
        <dbReference type="SAM" id="MobiDB-lite"/>
    </source>
</evidence>
<keyword evidence="5" id="KW-1185">Reference proteome</keyword>
<organism evidence="4 5">
    <name type="scientific">Peteryoungia aggregata LMG 23059</name>
    <dbReference type="NCBI Taxonomy" id="1368425"/>
    <lineage>
        <taxon>Bacteria</taxon>
        <taxon>Pseudomonadati</taxon>
        <taxon>Pseudomonadota</taxon>
        <taxon>Alphaproteobacteria</taxon>
        <taxon>Hyphomicrobiales</taxon>
        <taxon>Rhizobiaceae</taxon>
        <taxon>Peteryoungia</taxon>
    </lineage>
</organism>
<keyword evidence="3" id="KW-1133">Transmembrane helix</keyword>
<feature type="coiled-coil region" evidence="1">
    <location>
        <begin position="82"/>
        <end position="123"/>
    </location>
</feature>
<comment type="caution">
    <text evidence="4">The sequence shown here is derived from an EMBL/GenBank/DDBJ whole genome shotgun (WGS) entry which is preliminary data.</text>
</comment>
<evidence type="ECO:0000256" key="3">
    <source>
        <dbReference type="SAM" id="Phobius"/>
    </source>
</evidence>
<evidence type="ECO:0000256" key="1">
    <source>
        <dbReference type="SAM" id="Coils"/>
    </source>
</evidence>
<evidence type="ECO:0000313" key="5">
    <source>
        <dbReference type="Proteomes" id="UP001238496"/>
    </source>
</evidence>
<keyword evidence="1" id="KW-0175">Coiled coil</keyword>
<keyword evidence="3" id="KW-0812">Transmembrane</keyword>
<gene>
    <name evidence="4" type="ORF">J2045_004094</name>
</gene>